<organism evidence="1 2">
    <name type="scientific">Araneus ventricosus</name>
    <name type="common">Orbweaver spider</name>
    <name type="synonym">Epeira ventricosa</name>
    <dbReference type="NCBI Taxonomy" id="182803"/>
    <lineage>
        <taxon>Eukaryota</taxon>
        <taxon>Metazoa</taxon>
        <taxon>Ecdysozoa</taxon>
        <taxon>Arthropoda</taxon>
        <taxon>Chelicerata</taxon>
        <taxon>Arachnida</taxon>
        <taxon>Araneae</taxon>
        <taxon>Araneomorphae</taxon>
        <taxon>Entelegynae</taxon>
        <taxon>Araneoidea</taxon>
        <taxon>Araneidae</taxon>
        <taxon>Araneus</taxon>
    </lineage>
</organism>
<accession>A0A4Y2VFK6</accession>
<evidence type="ECO:0000313" key="2">
    <source>
        <dbReference type="Proteomes" id="UP000499080"/>
    </source>
</evidence>
<name>A0A4Y2VFK6_ARAVE</name>
<sequence length="138" mass="15059">DQLVYPGLVEITSLRIEPVLGSCFHCLNRTLFQISVPSISEKGNSHWAKSHEAIRRKRLGMLSDGVILLNGSTILLAKLKNCCESSSGKSGVTPYIPDSAPNLGCKHLSGTRFPSESDVKRVAENWLKTQDIISAKPV</sequence>
<keyword evidence="2" id="KW-1185">Reference proteome</keyword>
<dbReference type="Proteomes" id="UP000499080">
    <property type="component" value="Unassembled WGS sequence"/>
</dbReference>
<dbReference type="AlphaFoldDB" id="A0A4Y2VFK6"/>
<proteinExistence type="predicted"/>
<comment type="caution">
    <text evidence="1">The sequence shown here is derived from an EMBL/GenBank/DDBJ whole genome shotgun (WGS) entry which is preliminary data.</text>
</comment>
<gene>
    <name evidence="1" type="ORF">AVEN_19492_1</name>
</gene>
<feature type="non-terminal residue" evidence="1">
    <location>
        <position position="1"/>
    </location>
</feature>
<dbReference type="EMBL" id="BGPR01046423">
    <property type="protein sequence ID" value="GBO23371.1"/>
    <property type="molecule type" value="Genomic_DNA"/>
</dbReference>
<protein>
    <submittedName>
        <fullName evidence="1">Uncharacterized protein</fullName>
    </submittedName>
</protein>
<evidence type="ECO:0000313" key="1">
    <source>
        <dbReference type="EMBL" id="GBO23371.1"/>
    </source>
</evidence>
<reference evidence="1 2" key="1">
    <citation type="journal article" date="2019" name="Sci. Rep.">
        <title>Orb-weaving spider Araneus ventricosus genome elucidates the spidroin gene catalogue.</title>
        <authorList>
            <person name="Kono N."/>
            <person name="Nakamura H."/>
            <person name="Ohtoshi R."/>
            <person name="Moran D.A.P."/>
            <person name="Shinohara A."/>
            <person name="Yoshida Y."/>
            <person name="Fujiwara M."/>
            <person name="Mori M."/>
            <person name="Tomita M."/>
            <person name="Arakawa K."/>
        </authorList>
    </citation>
    <scope>NUCLEOTIDE SEQUENCE [LARGE SCALE GENOMIC DNA]</scope>
</reference>